<dbReference type="Gene3D" id="3.40.50.150">
    <property type="entry name" value="Vaccinia Virus protein VP39"/>
    <property type="match status" value="1"/>
</dbReference>
<proteinExistence type="predicted"/>
<dbReference type="AlphaFoldDB" id="A0A7W9ZCM2"/>
<dbReference type="SUPFAM" id="SSF53335">
    <property type="entry name" value="S-adenosyl-L-methionine-dependent methyltransferases"/>
    <property type="match status" value="1"/>
</dbReference>
<dbReference type="CDD" id="cd02440">
    <property type="entry name" value="AdoMet_MTases"/>
    <property type="match status" value="1"/>
</dbReference>
<keyword evidence="3" id="KW-0489">Methyltransferase</keyword>
<sequence length="272" mass="30737">MFLDVVDLRDFYASSLGQVTRRLIRRHLRDLWPDVRRLRVLGIGYAIPFLRPFLGEAERVLATMPATQGVQGWPPEAPGLVALTEDVNLPFPDRSFDRIILCHTLENTEHSRALMREVWRVLTDDGRLVVMVPNRQGIWAHLERTPFGSGRPYSESQLRHLLRDTMFTPEMTRQALFLPPTRSRLWLAWAQGVERIGARWFPSFCGAILIEACKQLYAMPNTGVPATPGRYMALPERLGLSGPKRARPRSTTPVPHPTGPHPTVLPPDGDGA</sequence>
<accession>A0A7W9ZCM2</accession>
<dbReference type="EMBL" id="JACIIX010000001">
    <property type="protein sequence ID" value="MBB6209018.1"/>
    <property type="molecule type" value="Genomic_DNA"/>
</dbReference>
<dbReference type="Pfam" id="PF08241">
    <property type="entry name" value="Methyltransf_11"/>
    <property type="match status" value="1"/>
</dbReference>
<evidence type="ECO:0000256" key="1">
    <source>
        <dbReference type="SAM" id="MobiDB-lite"/>
    </source>
</evidence>
<comment type="caution">
    <text evidence="3">The sequence shown here is derived from an EMBL/GenBank/DDBJ whole genome shotgun (WGS) entry which is preliminary data.</text>
</comment>
<reference evidence="3 4" key="1">
    <citation type="submission" date="2020-08" db="EMBL/GenBank/DDBJ databases">
        <title>Genomic Encyclopedia of Type Strains, Phase IV (KMG-IV): sequencing the most valuable type-strain genomes for metagenomic binning, comparative biology and taxonomic classification.</title>
        <authorList>
            <person name="Goeker M."/>
        </authorList>
    </citation>
    <scope>NUCLEOTIDE SEQUENCE [LARGE SCALE GENOMIC DNA]</scope>
    <source>
        <strain evidence="3 4">DSM 11590</strain>
    </source>
</reference>
<dbReference type="RefSeq" id="WP_184260769.1">
    <property type="nucleotide sequence ID" value="NZ_JACIIX010000001.1"/>
</dbReference>
<name>A0A7W9ZCM2_NOVIT</name>
<dbReference type="InterPro" id="IPR029063">
    <property type="entry name" value="SAM-dependent_MTases_sf"/>
</dbReference>
<dbReference type="GO" id="GO:0008757">
    <property type="term" value="F:S-adenosylmethionine-dependent methyltransferase activity"/>
    <property type="evidence" value="ECO:0007669"/>
    <property type="project" value="InterPro"/>
</dbReference>
<feature type="compositionally biased region" description="Pro residues" evidence="1">
    <location>
        <begin position="254"/>
        <end position="265"/>
    </location>
</feature>
<evidence type="ECO:0000313" key="4">
    <source>
        <dbReference type="Proteomes" id="UP000544872"/>
    </source>
</evidence>
<keyword evidence="4" id="KW-1185">Reference proteome</keyword>
<keyword evidence="3" id="KW-0808">Transferase</keyword>
<feature type="domain" description="Methyltransferase type 11" evidence="2">
    <location>
        <begin position="85"/>
        <end position="130"/>
    </location>
</feature>
<evidence type="ECO:0000313" key="3">
    <source>
        <dbReference type="EMBL" id="MBB6209018.1"/>
    </source>
</evidence>
<evidence type="ECO:0000259" key="2">
    <source>
        <dbReference type="Pfam" id="PF08241"/>
    </source>
</evidence>
<dbReference type="Proteomes" id="UP000544872">
    <property type="component" value="Unassembled WGS sequence"/>
</dbReference>
<dbReference type="InterPro" id="IPR013216">
    <property type="entry name" value="Methyltransf_11"/>
</dbReference>
<protein>
    <submittedName>
        <fullName evidence="3">SAM-dependent methyltransferase</fullName>
    </submittedName>
</protein>
<dbReference type="GO" id="GO:0032259">
    <property type="term" value="P:methylation"/>
    <property type="evidence" value="ECO:0007669"/>
    <property type="project" value="UniProtKB-KW"/>
</dbReference>
<feature type="region of interest" description="Disordered" evidence="1">
    <location>
        <begin position="239"/>
        <end position="272"/>
    </location>
</feature>
<gene>
    <name evidence="3" type="ORF">FHS48_000399</name>
</gene>
<organism evidence="3 4">
    <name type="scientific">Novispirillum itersonii</name>
    <name type="common">Aquaspirillum itersonii</name>
    <dbReference type="NCBI Taxonomy" id="189"/>
    <lineage>
        <taxon>Bacteria</taxon>
        <taxon>Pseudomonadati</taxon>
        <taxon>Pseudomonadota</taxon>
        <taxon>Alphaproteobacteria</taxon>
        <taxon>Rhodospirillales</taxon>
        <taxon>Novispirillaceae</taxon>
        <taxon>Novispirillum</taxon>
    </lineage>
</organism>